<sequence length="249" mass="28552">MKHYGLVCVSLMLALCVCLPLSAQPNAKSVETILIDNFDVPANQDFSWGVQASKSVYVNEEKNEVYPKMGYFAGIPNSLQVYREEGDPEAQVLGVQVKFQRKGNNWFEIYPQKKDESGEMKPYEVPFKGIVNQIDFWVWGANYLYYLDVLVRDANGRVHVLSAANLNFYGWKNVVVRIPSWIPQRSRLRSGPKTMNFVGFRIRTDPKEYVDDFMIYFDQLRYASNTLSNVYDGFKLQDTDFSKASGGTN</sequence>
<dbReference type="OrthoDB" id="341721at2"/>
<protein>
    <recommendedName>
        <fullName evidence="7">Flagellar filament outer layer protein FlaA</fullName>
    </recommendedName>
</protein>
<comment type="subcellular location">
    <subcellularLocation>
        <location evidence="1">Periplasmic flagellum</location>
    </subcellularLocation>
</comment>
<dbReference type="EMBL" id="ATFF01000006">
    <property type="protein sequence ID" value="EPF30441.1"/>
    <property type="molecule type" value="Genomic_DNA"/>
</dbReference>
<dbReference type="InterPro" id="IPR006714">
    <property type="entry name" value="FlaA"/>
</dbReference>
<feature type="signal peptide" evidence="4">
    <location>
        <begin position="1"/>
        <end position="23"/>
    </location>
</feature>
<dbReference type="Pfam" id="PF04620">
    <property type="entry name" value="FlaA"/>
    <property type="match status" value="1"/>
</dbReference>
<dbReference type="PATRIC" id="fig|1125699.3.peg.771"/>
<organism evidence="5 6">
    <name type="scientific">Treponema maltophilum ATCC 51939</name>
    <dbReference type="NCBI Taxonomy" id="1125699"/>
    <lineage>
        <taxon>Bacteria</taxon>
        <taxon>Pseudomonadati</taxon>
        <taxon>Spirochaetota</taxon>
        <taxon>Spirochaetia</taxon>
        <taxon>Spirochaetales</taxon>
        <taxon>Treponemataceae</taxon>
        <taxon>Treponema</taxon>
    </lineage>
</organism>
<gene>
    <name evidence="5" type="ORF">HMPREF9194_00758</name>
</gene>
<accession>S3K0M2</accession>
<comment type="caution">
    <text evidence="5">The sequence shown here is derived from an EMBL/GenBank/DDBJ whole genome shotgun (WGS) entry which is preliminary data.</text>
</comment>
<dbReference type="GO" id="GO:0071973">
    <property type="term" value="P:bacterial-type flagellum-dependent cell motility"/>
    <property type="evidence" value="ECO:0007669"/>
    <property type="project" value="InterPro"/>
</dbReference>
<dbReference type="RefSeq" id="WP_016525052.1">
    <property type="nucleotide sequence ID" value="NZ_KE332518.1"/>
</dbReference>
<dbReference type="STRING" id="1125699.HMPREF9194_00758"/>
<proteinExistence type="predicted"/>
<keyword evidence="6" id="KW-1185">Reference proteome</keyword>
<name>S3K0M2_TREMA</name>
<keyword evidence="2" id="KW-0574">Periplasm</keyword>
<evidence type="ECO:0008006" key="7">
    <source>
        <dbReference type="Google" id="ProtNLM"/>
    </source>
</evidence>
<evidence type="ECO:0000256" key="4">
    <source>
        <dbReference type="SAM" id="SignalP"/>
    </source>
</evidence>
<evidence type="ECO:0000256" key="3">
    <source>
        <dbReference type="ARBA" id="ARBA00023143"/>
    </source>
</evidence>
<dbReference type="GO" id="GO:0030288">
    <property type="term" value="C:outer membrane-bounded periplasmic space"/>
    <property type="evidence" value="ECO:0007669"/>
    <property type="project" value="InterPro"/>
</dbReference>
<dbReference type="AlphaFoldDB" id="S3K0M2"/>
<dbReference type="GO" id="GO:0055040">
    <property type="term" value="C:periplasmic flagellum"/>
    <property type="evidence" value="ECO:0007669"/>
    <property type="project" value="UniProtKB-SubCell"/>
</dbReference>
<dbReference type="eggNOG" id="ENOG5033UVP">
    <property type="taxonomic scope" value="Bacteria"/>
</dbReference>
<reference evidence="5 6" key="1">
    <citation type="submission" date="2013-04" db="EMBL/GenBank/DDBJ databases">
        <title>The Genome Sequence of Treponema maltophilum ATCC 51939.</title>
        <authorList>
            <consortium name="The Broad Institute Genomics Platform"/>
            <person name="Earl A."/>
            <person name="Ward D."/>
            <person name="Feldgarden M."/>
            <person name="Gevers D."/>
            <person name="Leonetti C."/>
            <person name="Blanton J.M."/>
            <person name="Dewhirst F.E."/>
            <person name="Izard J."/>
            <person name="Walker B."/>
            <person name="Young S."/>
            <person name="Zeng Q."/>
            <person name="Gargeya S."/>
            <person name="Fitzgerald M."/>
            <person name="Haas B."/>
            <person name="Abouelleil A."/>
            <person name="Allen A.W."/>
            <person name="Alvarado L."/>
            <person name="Arachchi H.M."/>
            <person name="Berlin A.M."/>
            <person name="Chapman S.B."/>
            <person name="Gainer-Dewar J."/>
            <person name="Goldberg J."/>
            <person name="Griggs A."/>
            <person name="Gujja S."/>
            <person name="Hansen M."/>
            <person name="Howarth C."/>
            <person name="Imamovic A."/>
            <person name="Ireland A."/>
            <person name="Larimer J."/>
            <person name="McCowan C."/>
            <person name="Murphy C."/>
            <person name="Pearson M."/>
            <person name="Poon T.W."/>
            <person name="Priest M."/>
            <person name="Roberts A."/>
            <person name="Saif S."/>
            <person name="Shea T."/>
            <person name="Sisk P."/>
            <person name="Sykes S."/>
            <person name="Wortman J."/>
            <person name="Nusbaum C."/>
            <person name="Birren B."/>
        </authorList>
    </citation>
    <scope>NUCLEOTIDE SEQUENCE [LARGE SCALE GENOMIC DNA]</scope>
    <source>
        <strain evidence="5 6">ATCC 51939</strain>
    </source>
</reference>
<evidence type="ECO:0000313" key="6">
    <source>
        <dbReference type="Proteomes" id="UP000014541"/>
    </source>
</evidence>
<keyword evidence="3" id="KW-0975">Bacterial flagellum</keyword>
<feature type="chain" id="PRO_5004511130" description="Flagellar filament outer layer protein FlaA" evidence="4">
    <location>
        <begin position="24"/>
        <end position="249"/>
    </location>
</feature>
<keyword evidence="4" id="KW-0732">Signal</keyword>
<dbReference type="HOGENOM" id="CLU_097187_0_0_12"/>
<evidence type="ECO:0000256" key="1">
    <source>
        <dbReference type="ARBA" id="ARBA00004631"/>
    </source>
</evidence>
<evidence type="ECO:0000313" key="5">
    <source>
        <dbReference type="EMBL" id="EPF30441.1"/>
    </source>
</evidence>
<evidence type="ECO:0000256" key="2">
    <source>
        <dbReference type="ARBA" id="ARBA00022764"/>
    </source>
</evidence>
<dbReference type="Proteomes" id="UP000014541">
    <property type="component" value="Unassembled WGS sequence"/>
</dbReference>